<dbReference type="EMBL" id="AUSU01000574">
    <property type="protein sequence ID" value="EPS73073.1"/>
    <property type="molecule type" value="Genomic_DNA"/>
</dbReference>
<comment type="caution">
    <text evidence="8">The sequence shown here is derived from an EMBL/GenBank/DDBJ whole genome shotgun (WGS) entry which is preliminary data.</text>
</comment>
<dbReference type="Proteomes" id="UP000015453">
    <property type="component" value="Unassembled WGS sequence"/>
</dbReference>
<keyword evidence="3 7" id="KW-0812">Transmembrane</keyword>
<keyword evidence="4 7" id="KW-1133">Transmembrane helix</keyword>
<dbReference type="GO" id="GO:0022857">
    <property type="term" value="F:transmembrane transporter activity"/>
    <property type="evidence" value="ECO:0007669"/>
    <property type="project" value="InterPro"/>
</dbReference>
<evidence type="ECO:0000256" key="5">
    <source>
        <dbReference type="ARBA" id="ARBA00023136"/>
    </source>
</evidence>
<evidence type="ECO:0000256" key="7">
    <source>
        <dbReference type="SAM" id="Phobius"/>
    </source>
</evidence>
<feature type="non-terminal residue" evidence="8">
    <location>
        <position position="237"/>
    </location>
</feature>
<accession>S8EB02</accession>
<gene>
    <name evidence="8" type="ORF">M569_01684</name>
</gene>
<feature type="region of interest" description="Disordered" evidence="6">
    <location>
        <begin position="1"/>
        <end position="30"/>
    </location>
</feature>
<organism evidence="8 9">
    <name type="scientific">Genlisea aurea</name>
    <dbReference type="NCBI Taxonomy" id="192259"/>
    <lineage>
        <taxon>Eukaryota</taxon>
        <taxon>Viridiplantae</taxon>
        <taxon>Streptophyta</taxon>
        <taxon>Embryophyta</taxon>
        <taxon>Tracheophyta</taxon>
        <taxon>Spermatophyta</taxon>
        <taxon>Magnoliopsida</taxon>
        <taxon>eudicotyledons</taxon>
        <taxon>Gunneridae</taxon>
        <taxon>Pentapetalae</taxon>
        <taxon>asterids</taxon>
        <taxon>lamiids</taxon>
        <taxon>Lamiales</taxon>
        <taxon>Lentibulariaceae</taxon>
        <taxon>Genlisea</taxon>
    </lineage>
</organism>
<feature type="transmembrane region" description="Helical" evidence="7">
    <location>
        <begin position="160"/>
        <end position="181"/>
    </location>
</feature>
<dbReference type="GO" id="GO:0016020">
    <property type="term" value="C:membrane"/>
    <property type="evidence" value="ECO:0007669"/>
    <property type="project" value="UniProtKB-SubCell"/>
</dbReference>
<sequence length="237" mass="26025">VGKKERKKKMGETRHQHNHNRPHPPPSMVVPPPMVARPMGAPMGPIYPPAEQLLQLKYCIQSNPSWVQIFLLGFQHYVVMLGTTVMIATLLVPQMGGGPGDKARVIQTILFMSGFNTLFQTWIGTRLPTVIGPSFAYAIPVLGIINGLSDSSFTDGHERFLHTMRTIQGSLIISSLINIGYGYSCAWGRLTRLFSPVVLVPLVSVAGLGLFPRSFPQLANCVEIGLPMLLLLVLTQQ</sequence>
<evidence type="ECO:0000313" key="8">
    <source>
        <dbReference type="EMBL" id="EPS73073.1"/>
    </source>
</evidence>
<feature type="transmembrane region" description="Helical" evidence="7">
    <location>
        <begin position="193"/>
        <end position="211"/>
    </location>
</feature>
<proteinExistence type="inferred from homology"/>
<evidence type="ECO:0000313" key="9">
    <source>
        <dbReference type="Proteomes" id="UP000015453"/>
    </source>
</evidence>
<feature type="transmembrane region" description="Helical" evidence="7">
    <location>
        <begin position="217"/>
        <end position="235"/>
    </location>
</feature>
<evidence type="ECO:0000256" key="1">
    <source>
        <dbReference type="ARBA" id="ARBA00004141"/>
    </source>
</evidence>
<comment type="subcellular location">
    <subcellularLocation>
        <location evidence="1">Membrane</location>
        <topology evidence="1">Multi-pass membrane protein</topology>
    </subcellularLocation>
</comment>
<feature type="transmembrane region" description="Helical" evidence="7">
    <location>
        <begin position="104"/>
        <end position="123"/>
    </location>
</feature>
<evidence type="ECO:0000256" key="6">
    <source>
        <dbReference type="SAM" id="MobiDB-lite"/>
    </source>
</evidence>
<feature type="non-terminal residue" evidence="8">
    <location>
        <position position="1"/>
    </location>
</feature>
<evidence type="ECO:0008006" key="10">
    <source>
        <dbReference type="Google" id="ProtNLM"/>
    </source>
</evidence>
<comment type="similarity">
    <text evidence="2">Belongs to the nucleobase:cation symporter-2 (NCS2) (TC 2.A.40) family.</text>
</comment>
<dbReference type="InterPro" id="IPR006043">
    <property type="entry name" value="NCS2"/>
</dbReference>
<protein>
    <recommendedName>
        <fullName evidence="10">Nucleobase ascorbate transporter</fullName>
    </recommendedName>
</protein>
<reference evidence="8 9" key="1">
    <citation type="journal article" date="2013" name="BMC Genomics">
        <title>The miniature genome of a carnivorous plant Genlisea aurea contains a low number of genes and short non-coding sequences.</title>
        <authorList>
            <person name="Leushkin E.V."/>
            <person name="Sutormin R.A."/>
            <person name="Nabieva E.R."/>
            <person name="Penin A.A."/>
            <person name="Kondrashov A.S."/>
            <person name="Logacheva M.D."/>
        </authorList>
    </citation>
    <scope>NUCLEOTIDE SEQUENCE [LARGE SCALE GENOMIC DNA]</scope>
</reference>
<feature type="transmembrane region" description="Helical" evidence="7">
    <location>
        <begin position="69"/>
        <end position="92"/>
    </location>
</feature>
<dbReference type="OrthoDB" id="1738706at2759"/>
<evidence type="ECO:0000256" key="2">
    <source>
        <dbReference type="ARBA" id="ARBA00008821"/>
    </source>
</evidence>
<dbReference type="Pfam" id="PF00860">
    <property type="entry name" value="Xan_ur_permease"/>
    <property type="match status" value="1"/>
</dbReference>
<evidence type="ECO:0000256" key="3">
    <source>
        <dbReference type="ARBA" id="ARBA00022692"/>
    </source>
</evidence>
<dbReference type="AlphaFoldDB" id="S8EB02"/>
<keyword evidence="9" id="KW-1185">Reference proteome</keyword>
<evidence type="ECO:0000256" key="4">
    <source>
        <dbReference type="ARBA" id="ARBA00022989"/>
    </source>
</evidence>
<name>S8EB02_9LAMI</name>
<keyword evidence="5 7" id="KW-0472">Membrane</keyword>
<dbReference type="PANTHER" id="PTHR11119">
    <property type="entry name" value="XANTHINE-URACIL / VITAMIN C PERMEASE FAMILY MEMBER"/>
    <property type="match status" value="1"/>
</dbReference>
<feature type="transmembrane region" description="Helical" evidence="7">
    <location>
        <begin position="130"/>
        <end position="148"/>
    </location>
</feature>